<keyword evidence="2" id="KW-0413">Isomerase</keyword>
<dbReference type="SUPFAM" id="SSF54506">
    <property type="entry name" value="Diaminopimelate epimerase-like"/>
    <property type="match status" value="2"/>
</dbReference>
<sequence>MLAGRGNLLERLGPSAHRVKPLSTMRLSSSAALRHPNPIPASFLRGGTSKGIFLKRAHLPTSKADWKPIFLGIMGSPDAEYGRQLDGMGGGVSSLSKICVIEPPTPEQSKRHIDIQYTFVQVGIKDDSVDYSGNCGNLTSMIGAYALDERMCPATRNEDGRARVRSFNINTQKIIDTTFPVSESGIPILDSPEATIAGVSGQASQIVCEYIDPAGARTGKLLPTSHLTDQLDFDLPDGKPASITASLVDATNPSVFVLSDDLRKLGLDVDNYIVGKESSSLHVTKALEAIRQRGAQAMKLDPTAQAQPKIALLSLPNTDSDIPNGVDVVVHALSMGVMHKAVPMTLGLCLGVAAKVEGTLASLIVQNARQLSGSQDDLIRIKHPGGVVEVGAEISEDSTVESAKVVRTGKRLMKGVVWW</sequence>
<evidence type="ECO:0000313" key="4">
    <source>
        <dbReference type="Proteomes" id="UP000629468"/>
    </source>
</evidence>
<dbReference type="EMBL" id="JABXXO010000003">
    <property type="protein sequence ID" value="KAF7783236.1"/>
    <property type="molecule type" value="Genomic_DNA"/>
</dbReference>
<reference evidence="3 4" key="1">
    <citation type="journal article" name="Sci. Rep.">
        <title>Telomere-to-telomere assembled and centromere annotated genomes of the two main subspecies of the button mushroom Agaricus bisporus reveal especially polymorphic chromosome ends.</title>
        <authorList>
            <person name="Sonnenberg A.S.M."/>
            <person name="Sedaghat-Telgerd N."/>
            <person name="Lavrijssen B."/>
            <person name="Ohm R.A."/>
            <person name="Hendrickx P.M."/>
            <person name="Scholtmeijer K."/>
            <person name="Baars J.J.P."/>
            <person name="van Peer A."/>
        </authorList>
    </citation>
    <scope>NUCLEOTIDE SEQUENCE [LARGE SCALE GENOMIC DNA]</scope>
    <source>
        <strain evidence="3 4">H119_p4</strain>
    </source>
</reference>
<dbReference type="Pfam" id="PF04303">
    <property type="entry name" value="PrpF"/>
    <property type="match status" value="1"/>
</dbReference>
<dbReference type="PANTHER" id="PTHR43709:SF2">
    <property type="entry name" value="DUF453 DOMAIN PROTEIN (AFU_ORTHOLOGUE AFUA_6G00360)"/>
    <property type="match status" value="1"/>
</dbReference>
<dbReference type="PANTHER" id="PTHR43709">
    <property type="entry name" value="ACONITATE ISOMERASE-RELATED"/>
    <property type="match status" value="1"/>
</dbReference>
<name>A0A8H7F9E8_AGABI</name>
<protein>
    <recommendedName>
        <fullName evidence="5">DUF453-domain-containing protein</fullName>
    </recommendedName>
</protein>
<dbReference type="GO" id="GO:0016853">
    <property type="term" value="F:isomerase activity"/>
    <property type="evidence" value="ECO:0007669"/>
    <property type="project" value="UniProtKB-KW"/>
</dbReference>
<evidence type="ECO:0000256" key="1">
    <source>
        <dbReference type="ARBA" id="ARBA00007673"/>
    </source>
</evidence>
<gene>
    <name evidence="3" type="ORF">Agabi119p4_2612</name>
</gene>
<dbReference type="Gene3D" id="3.10.310.10">
    <property type="entry name" value="Diaminopimelate Epimerase, Chain A, domain 1"/>
    <property type="match status" value="2"/>
</dbReference>
<comment type="caution">
    <text evidence="3">The sequence shown here is derived from an EMBL/GenBank/DDBJ whole genome shotgun (WGS) entry which is preliminary data.</text>
</comment>
<evidence type="ECO:0000313" key="3">
    <source>
        <dbReference type="EMBL" id="KAF7783236.1"/>
    </source>
</evidence>
<dbReference type="InterPro" id="IPR007400">
    <property type="entry name" value="PrpF-like"/>
</dbReference>
<evidence type="ECO:0000256" key="2">
    <source>
        <dbReference type="ARBA" id="ARBA00023235"/>
    </source>
</evidence>
<dbReference type="AlphaFoldDB" id="A0A8H7F9E8"/>
<dbReference type="Proteomes" id="UP000629468">
    <property type="component" value="Unassembled WGS sequence"/>
</dbReference>
<organism evidence="3 4">
    <name type="scientific">Agaricus bisporus var. burnettii</name>
    <dbReference type="NCBI Taxonomy" id="192524"/>
    <lineage>
        <taxon>Eukaryota</taxon>
        <taxon>Fungi</taxon>
        <taxon>Dikarya</taxon>
        <taxon>Basidiomycota</taxon>
        <taxon>Agaricomycotina</taxon>
        <taxon>Agaricomycetes</taxon>
        <taxon>Agaricomycetidae</taxon>
        <taxon>Agaricales</taxon>
        <taxon>Agaricineae</taxon>
        <taxon>Agaricaceae</taxon>
        <taxon>Agaricus</taxon>
    </lineage>
</organism>
<accession>A0A8H7F9E8</accession>
<evidence type="ECO:0008006" key="5">
    <source>
        <dbReference type="Google" id="ProtNLM"/>
    </source>
</evidence>
<proteinExistence type="inferred from homology"/>
<comment type="similarity">
    <text evidence="1">Belongs to the PrpF family.</text>
</comment>